<dbReference type="AlphaFoldDB" id="A0A0A2WPC2"/>
<dbReference type="NCBIfam" id="TIGR01549">
    <property type="entry name" value="HAD-SF-IA-v1"/>
    <property type="match status" value="1"/>
</dbReference>
<dbReference type="InterPro" id="IPR051400">
    <property type="entry name" value="HAD-like_hydrolase"/>
</dbReference>
<dbReference type="GO" id="GO:0016787">
    <property type="term" value="F:hydrolase activity"/>
    <property type="evidence" value="ECO:0007669"/>
    <property type="project" value="UniProtKB-KW"/>
</dbReference>
<organism evidence="4 5">
    <name type="scientific">Thermus filiformis</name>
    <dbReference type="NCBI Taxonomy" id="276"/>
    <lineage>
        <taxon>Bacteria</taxon>
        <taxon>Thermotogati</taxon>
        <taxon>Deinococcota</taxon>
        <taxon>Deinococci</taxon>
        <taxon>Thermales</taxon>
        <taxon>Thermaceae</taxon>
        <taxon>Thermus</taxon>
    </lineage>
</organism>
<dbReference type="NCBIfam" id="TIGR01509">
    <property type="entry name" value="HAD-SF-IA-v3"/>
    <property type="match status" value="1"/>
</dbReference>
<dbReference type="PANTHER" id="PTHR46470:SF4">
    <property type="entry name" value="5-AMINO-6-(5-PHOSPHO-D-RIBITYLAMINO)URACIL PHOSPHATASE YIGB"/>
    <property type="match status" value="1"/>
</dbReference>
<dbReference type="Pfam" id="PF00702">
    <property type="entry name" value="Hydrolase"/>
    <property type="match status" value="1"/>
</dbReference>
<evidence type="ECO:0000256" key="3">
    <source>
        <dbReference type="ARBA" id="ARBA00022842"/>
    </source>
</evidence>
<dbReference type="InterPro" id="IPR036412">
    <property type="entry name" value="HAD-like_sf"/>
</dbReference>
<protein>
    <submittedName>
        <fullName evidence="4">Hydrolase</fullName>
    </submittedName>
</protein>
<keyword evidence="2 4" id="KW-0378">Hydrolase</keyword>
<evidence type="ECO:0000256" key="1">
    <source>
        <dbReference type="ARBA" id="ARBA00001946"/>
    </source>
</evidence>
<accession>A0A0A2WPC2</accession>
<keyword evidence="5" id="KW-1185">Reference proteome</keyword>
<dbReference type="PATRIC" id="fig|276.5.peg.1558"/>
<dbReference type="InterPro" id="IPR023214">
    <property type="entry name" value="HAD_sf"/>
</dbReference>
<dbReference type="EMBL" id="JPSL02000040">
    <property type="protein sequence ID" value="KGQ21638.1"/>
    <property type="molecule type" value="Genomic_DNA"/>
</dbReference>
<evidence type="ECO:0000256" key="2">
    <source>
        <dbReference type="ARBA" id="ARBA00022801"/>
    </source>
</evidence>
<dbReference type="RefSeq" id="WP_038065206.1">
    <property type="nucleotide sequence ID" value="NZ_JPSL02000040.1"/>
</dbReference>
<dbReference type="Gene3D" id="3.40.50.1000">
    <property type="entry name" value="HAD superfamily/HAD-like"/>
    <property type="match status" value="1"/>
</dbReference>
<proteinExistence type="predicted"/>
<dbReference type="SUPFAM" id="SSF56784">
    <property type="entry name" value="HAD-like"/>
    <property type="match status" value="1"/>
</dbReference>
<dbReference type="OrthoDB" id="9797743at2"/>
<reference evidence="4 5" key="1">
    <citation type="journal article" date="2015" name="Genome Announc.">
        <title>Draft Genome Sequence of the Thermophile Thermus filiformis ATCC 43280, Producer of Carotenoid-(Di)glucoside-Branched Fatty Acid (Di)esters and Source of Hyperthermostable Enzymes of Biotechnological Interest.</title>
        <authorList>
            <person name="Mandelli F."/>
            <person name="Oliveira Ramires B."/>
            <person name="Couger M.B."/>
            <person name="Paixao D.A."/>
            <person name="Camilo C.M."/>
            <person name="Polikarpov I."/>
            <person name="Prade R."/>
            <person name="Riano-Pachon D.M."/>
            <person name="Squina F.M."/>
        </authorList>
    </citation>
    <scope>NUCLEOTIDE SEQUENCE [LARGE SCALE GENOMIC DNA]</scope>
    <source>
        <strain evidence="4 5">ATCC 43280</strain>
    </source>
</reference>
<dbReference type="SFLD" id="SFLDG01129">
    <property type="entry name" value="C1.5:_HAD__Beta-PGM__Phosphata"/>
    <property type="match status" value="1"/>
</dbReference>
<dbReference type="Gene3D" id="1.20.120.1600">
    <property type="match status" value="1"/>
</dbReference>
<dbReference type="InterPro" id="IPR006439">
    <property type="entry name" value="HAD-SF_hydro_IA"/>
</dbReference>
<evidence type="ECO:0000313" key="4">
    <source>
        <dbReference type="EMBL" id="KGQ21638.1"/>
    </source>
</evidence>
<dbReference type="PANTHER" id="PTHR46470">
    <property type="entry name" value="N-ACYLNEURAMINATE-9-PHOSPHATASE"/>
    <property type="match status" value="1"/>
</dbReference>
<keyword evidence="3" id="KW-0460">Magnesium</keyword>
<evidence type="ECO:0000313" key="5">
    <source>
        <dbReference type="Proteomes" id="UP000030364"/>
    </source>
</evidence>
<sequence length="242" mass="27121">MKLLLLDLDDTLLQDLPVSREVLERLGEGLGLSGLFQAVKEEAEALFPTSPIYSWAERIGHSALEALWARYSTFGLERAASWAWPFREEVFRRALRRLGGPEEEAKALAQAFFEARRVYPLFPEVPEFLRRTQGVPRVLLTNGVPDLQREKLQGAGLWEAFDLFLISGEVGLGKPEPGLFRMALAAFGVRPEEAWMLGDNPAKDILGANRAGVRAVWVDRKERPPHPQARPDRVVASLLEAL</sequence>
<name>A0A0A2WPC2_THEFI</name>
<dbReference type="Proteomes" id="UP000030364">
    <property type="component" value="Unassembled WGS sequence"/>
</dbReference>
<dbReference type="STRING" id="276.THFILI_09195"/>
<dbReference type="SFLD" id="SFLDS00003">
    <property type="entry name" value="Haloacid_Dehalogenase"/>
    <property type="match status" value="1"/>
</dbReference>
<comment type="cofactor">
    <cofactor evidence="1">
        <name>Mg(2+)</name>
        <dbReference type="ChEBI" id="CHEBI:18420"/>
    </cofactor>
</comment>
<gene>
    <name evidence="4" type="ORF">THFILI_09195</name>
</gene>
<dbReference type="PRINTS" id="PR00413">
    <property type="entry name" value="HADHALOGNASE"/>
</dbReference>
<comment type="caution">
    <text evidence="4">The sequence shown here is derived from an EMBL/GenBank/DDBJ whole genome shotgun (WGS) entry which is preliminary data.</text>
</comment>
<dbReference type="GO" id="GO:0009231">
    <property type="term" value="P:riboflavin biosynthetic process"/>
    <property type="evidence" value="ECO:0007669"/>
    <property type="project" value="TreeGrafter"/>
</dbReference>